<dbReference type="PIRSF" id="PIRSF009471">
    <property type="entry name" value="UCP009471"/>
    <property type="match status" value="1"/>
</dbReference>
<dbReference type="RefSeq" id="WP_219202975.1">
    <property type="nucleotide sequence ID" value="NZ_JAHWQX010000004.1"/>
</dbReference>
<organism evidence="2 3">
    <name type="scientific">Pseudohoeflea coraliihabitans</name>
    <dbReference type="NCBI Taxonomy" id="2860393"/>
    <lineage>
        <taxon>Bacteria</taxon>
        <taxon>Pseudomonadati</taxon>
        <taxon>Pseudomonadota</taxon>
        <taxon>Alphaproteobacteria</taxon>
        <taxon>Hyphomicrobiales</taxon>
        <taxon>Rhizobiaceae</taxon>
        <taxon>Pseudohoeflea</taxon>
    </lineage>
</organism>
<proteinExistence type="predicted"/>
<protein>
    <submittedName>
        <fullName evidence="2">DUF1214 domain-containing protein</fullName>
    </submittedName>
</protein>
<accession>A0ABS6WRT8</accession>
<dbReference type="InterPro" id="IPR012038">
    <property type="entry name" value="UCP009471"/>
</dbReference>
<dbReference type="EMBL" id="JAHWQX010000004">
    <property type="protein sequence ID" value="MBW3098650.1"/>
    <property type="molecule type" value="Genomic_DNA"/>
</dbReference>
<dbReference type="Pfam" id="PF06742">
    <property type="entry name" value="DUF1214"/>
    <property type="match status" value="1"/>
</dbReference>
<gene>
    <name evidence="2" type="ORF">KY465_15300</name>
</gene>
<comment type="caution">
    <text evidence="2">The sequence shown here is derived from an EMBL/GenBank/DDBJ whole genome shotgun (WGS) entry which is preliminary data.</text>
</comment>
<dbReference type="Proteomes" id="UP001430804">
    <property type="component" value="Unassembled WGS sequence"/>
</dbReference>
<evidence type="ECO:0000313" key="2">
    <source>
        <dbReference type="EMBL" id="MBW3098650.1"/>
    </source>
</evidence>
<sequence length="195" mass="20984">MFRLPLYVLVALVTAFGGGSWATLRLLDATSGFGAISVGAWDAYPDIQTKRADPYARAHRSEEGRLLLGQAEGLLFTALADDAGRDLRGECRYRLSGRTPPARFWTLRATDEDGRPLTAAPEKPDSLQSWRLLQDQNGTFEAVVGQRPAPGNWLSVTHAGPFRLVLTLIDTPTASSAGLGEVAMPAITRMGCDAA</sequence>
<feature type="domain" description="DUF1214" evidence="1">
    <location>
        <begin position="73"/>
        <end position="171"/>
    </location>
</feature>
<evidence type="ECO:0000259" key="1">
    <source>
        <dbReference type="Pfam" id="PF06742"/>
    </source>
</evidence>
<evidence type="ECO:0000313" key="3">
    <source>
        <dbReference type="Proteomes" id="UP001430804"/>
    </source>
</evidence>
<reference evidence="2" key="1">
    <citation type="submission" date="2021-07" db="EMBL/GenBank/DDBJ databases">
        <title>Pseudohoeflea marina sp. nov. a polyhydroxyalcanoate-producing bacterium.</title>
        <authorList>
            <person name="Zheng W."/>
            <person name="Yu S."/>
            <person name="Huang Y."/>
        </authorList>
    </citation>
    <scope>NUCLEOTIDE SEQUENCE</scope>
    <source>
        <strain evidence="2">DP4N28-3</strain>
    </source>
</reference>
<keyword evidence="3" id="KW-1185">Reference proteome</keyword>
<dbReference type="InterPro" id="IPR010621">
    <property type="entry name" value="DUF1214"/>
</dbReference>
<name>A0ABS6WRT8_9HYPH</name>